<dbReference type="EMBL" id="LXEP01000037">
    <property type="protein sequence ID" value="OAT17487.1"/>
    <property type="molecule type" value="Genomic_DNA"/>
</dbReference>
<comment type="caution">
    <text evidence="1">The sequence shown here is derived from an EMBL/GenBank/DDBJ whole genome shotgun (WGS) entry which is preliminary data.</text>
</comment>
<sequence>MKFTMRKKRDWKAWFEVGVFKRVVVLRNHEINRWQIMGLCATGAPVFIEAARGKCQIRAWTDFNQLALFLEAIGVQRYEVHNKATVSA</sequence>
<dbReference type="Proteomes" id="UP000078504">
    <property type="component" value="Unassembled WGS sequence"/>
</dbReference>
<reference evidence="1 2" key="1">
    <citation type="submission" date="2016-04" db="EMBL/GenBank/DDBJ databases">
        <title>ATOL: Assembling a taxonomically balanced genome-scale reconstruction of the evolutionary history of the Enterobacteriaceae.</title>
        <authorList>
            <person name="Plunkett G.III."/>
            <person name="Neeno-Eckwall E.C."/>
            <person name="Glasner J.D."/>
            <person name="Perna N.T."/>
        </authorList>
    </citation>
    <scope>NUCLEOTIDE SEQUENCE [LARGE SCALE GENOMIC DNA]</scope>
    <source>
        <strain evidence="1 2">ATCC 51604</strain>
    </source>
</reference>
<name>A0A1B7HPH7_9ENTR</name>
<gene>
    <name evidence="1" type="ORF">M977_04121</name>
</gene>
<proteinExistence type="predicted"/>
<dbReference type="AlphaFoldDB" id="A0A1B7HPH7"/>
<evidence type="ECO:0000313" key="2">
    <source>
        <dbReference type="Proteomes" id="UP000078504"/>
    </source>
</evidence>
<dbReference type="PATRIC" id="fig|1354253.4.peg.4221"/>
<accession>A0A1B7HPH7</accession>
<protein>
    <submittedName>
        <fullName evidence="1">Putative bacteriophage protein</fullName>
    </submittedName>
</protein>
<dbReference type="RefSeq" id="WP_157092097.1">
    <property type="nucleotide sequence ID" value="NZ_LXEP01000037.1"/>
</dbReference>
<organism evidence="1 2">
    <name type="scientific">Buttiauxella gaviniae ATCC 51604</name>
    <dbReference type="NCBI Taxonomy" id="1354253"/>
    <lineage>
        <taxon>Bacteria</taxon>
        <taxon>Pseudomonadati</taxon>
        <taxon>Pseudomonadota</taxon>
        <taxon>Gammaproteobacteria</taxon>
        <taxon>Enterobacterales</taxon>
        <taxon>Enterobacteriaceae</taxon>
        <taxon>Buttiauxella</taxon>
    </lineage>
</organism>
<evidence type="ECO:0000313" key="1">
    <source>
        <dbReference type="EMBL" id="OAT17487.1"/>
    </source>
</evidence>